<evidence type="ECO:0000256" key="7">
    <source>
        <dbReference type="ARBA" id="ARBA00022840"/>
    </source>
</evidence>
<protein>
    <submittedName>
        <fullName evidence="14">Canalicular multispecific organic anion transporter 2</fullName>
    </submittedName>
</protein>
<feature type="transmembrane region" description="Helical" evidence="11">
    <location>
        <begin position="359"/>
        <end position="377"/>
    </location>
</feature>
<keyword evidence="9 11" id="KW-0472">Membrane</keyword>
<dbReference type="InterPro" id="IPR003593">
    <property type="entry name" value="AAA+_ATPase"/>
</dbReference>
<evidence type="ECO:0000313" key="15">
    <source>
        <dbReference type="EnsemblMetazoa" id="KAF7488904.1"/>
    </source>
</evidence>
<feature type="transmembrane region" description="Helical" evidence="11">
    <location>
        <begin position="240"/>
        <end position="260"/>
    </location>
</feature>
<evidence type="ECO:0000313" key="16">
    <source>
        <dbReference type="Proteomes" id="UP000070412"/>
    </source>
</evidence>
<proteinExistence type="inferred from homology"/>
<dbReference type="Gene3D" id="3.40.50.300">
    <property type="entry name" value="P-loop containing nucleotide triphosphate hydrolases"/>
    <property type="match status" value="2"/>
</dbReference>
<dbReference type="PANTHER" id="PTHR24223:SF456">
    <property type="entry name" value="MULTIDRUG RESISTANCE-ASSOCIATED PROTEIN LETHAL(2)03659"/>
    <property type="match status" value="1"/>
</dbReference>
<dbReference type="PROSITE" id="PS00211">
    <property type="entry name" value="ABC_TRANSPORTER_1"/>
    <property type="match status" value="2"/>
</dbReference>
<evidence type="ECO:0000256" key="4">
    <source>
        <dbReference type="ARBA" id="ARBA00022692"/>
    </source>
</evidence>
<evidence type="ECO:0000256" key="11">
    <source>
        <dbReference type="SAM" id="Phobius"/>
    </source>
</evidence>
<dbReference type="SUPFAM" id="SSF52540">
    <property type="entry name" value="P-loop containing nucleoside triphosphate hydrolases"/>
    <property type="match status" value="2"/>
</dbReference>
<dbReference type="CDD" id="cd03250">
    <property type="entry name" value="ABCC_MRP_domain1"/>
    <property type="match status" value="1"/>
</dbReference>
<feature type="transmembrane region" description="Helical" evidence="11">
    <location>
        <begin position="914"/>
        <end position="943"/>
    </location>
</feature>
<dbReference type="GO" id="GO:0016887">
    <property type="term" value="F:ATP hydrolysis activity"/>
    <property type="evidence" value="ECO:0007669"/>
    <property type="project" value="InterPro"/>
</dbReference>
<accession>A0A834R0T4</accession>
<keyword evidence="16" id="KW-1185">Reference proteome</keyword>
<dbReference type="EMBL" id="WVUK01000065">
    <property type="protein sequence ID" value="KAF7488904.1"/>
    <property type="molecule type" value="Genomic_DNA"/>
</dbReference>
<keyword evidence="3" id="KW-0813">Transport</keyword>
<dbReference type="Proteomes" id="UP000070412">
    <property type="component" value="Unassembled WGS sequence"/>
</dbReference>
<organism evidence="14">
    <name type="scientific">Sarcoptes scabiei</name>
    <name type="common">Itch mite</name>
    <name type="synonym">Acarus scabiei</name>
    <dbReference type="NCBI Taxonomy" id="52283"/>
    <lineage>
        <taxon>Eukaryota</taxon>
        <taxon>Metazoa</taxon>
        <taxon>Ecdysozoa</taxon>
        <taxon>Arthropoda</taxon>
        <taxon>Chelicerata</taxon>
        <taxon>Arachnida</taxon>
        <taxon>Acari</taxon>
        <taxon>Acariformes</taxon>
        <taxon>Sarcoptiformes</taxon>
        <taxon>Astigmata</taxon>
        <taxon>Psoroptidia</taxon>
        <taxon>Sarcoptoidea</taxon>
        <taxon>Sarcoptidae</taxon>
        <taxon>Sarcoptinae</taxon>
        <taxon>Sarcoptes</taxon>
    </lineage>
</organism>
<feature type="transmembrane region" description="Helical" evidence="11">
    <location>
        <begin position="987"/>
        <end position="1008"/>
    </location>
</feature>
<keyword evidence="4 11" id="KW-0812">Transmembrane</keyword>
<feature type="transmembrane region" description="Helical" evidence="11">
    <location>
        <begin position="1014"/>
        <end position="1031"/>
    </location>
</feature>
<dbReference type="InterPro" id="IPR027417">
    <property type="entry name" value="P-loop_NTPase"/>
</dbReference>
<reference evidence="16" key="1">
    <citation type="journal article" date="2020" name="PLoS Negl. Trop. Dis.">
        <title>High-quality nuclear genome for Sarcoptes scabiei-A critical resource for a neglected parasite.</title>
        <authorList>
            <person name="Korhonen P.K."/>
            <person name="Gasser R.B."/>
            <person name="Ma G."/>
            <person name="Wang T."/>
            <person name="Stroehlein A.J."/>
            <person name="Young N.D."/>
            <person name="Ang C.S."/>
            <person name="Fernando D.D."/>
            <person name="Lu H.C."/>
            <person name="Taylor S."/>
            <person name="Reynolds S.L."/>
            <person name="Mofiz E."/>
            <person name="Najaraj S.H."/>
            <person name="Gowda H."/>
            <person name="Madugundu A."/>
            <person name="Renuse S."/>
            <person name="Holt D."/>
            <person name="Pandey A."/>
            <person name="Papenfuss A.T."/>
            <person name="Fischer K."/>
        </authorList>
    </citation>
    <scope>NUCLEOTIDE SEQUENCE [LARGE SCALE GENOMIC DNA]</scope>
</reference>
<reference evidence="15" key="3">
    <citation type="submission" date="2022-06" db="UniProtKB">
        <authorList>
            <consortium name="EnsemblMetazoa"/>
        </authorList>
    </citation>
    <scope>IDENTIFICATION</scope>
</reference>
<gene>
    <name evidence="14" type="ORF">SSS_8289</name>
</gene>
<evidence type="ECO:0000259" key="12">
    <source>
        <dbReference type="PROSITE" id="PS50893"/>
    </source>
</evidence>
<dbReference type="GO" id="GO:0005524">
    <property type="term" value="F:ATP binding"/>
    <property type="evidence" value="ECO:0007669"/>
    <property type="project" value="UniProtKB-KW"/>
</dbReference>
<keyword evidence="6" id="KW-0547">Nucleotide-binding</keyword>
<keyword evidence="7" id="KW-0067">ATP-binding</keyword>
<evidence type="ECO:0000256" key="3">
    <source>
        <dbReference type="ARBA" id="ARBA00022448"/>
    </source>
</evidence>
<evidence type="ECO:0000256" key="6">
    <source>
        <dbReference type="ARBA" id="ARBA00022741"/>
    </source>
</evidence>
<dbReference type="InterPro" id="IPR017871">
    <property type="entry name" value="ABC_transporter-like_CS"/>
</dbReference>
<evidence type="ECO:0000259" key="13">
    <source>
        <dbReference type="PROSITE" id="PS50929"/>
    </source>
</evidence>
<sequence length="1446" mass="164322">MQYFSHSITINRRRMDIAQIIRKQSKFEKSNIFSRIYSTWMLGLFFKGLRKDIEIDDLCKGPSSDDSKRLCDKLERLWNEELKRKKPNFTRATAKTFGGLMASSFALFFFEEIFIRNIQPLMLAKMINFFVRKDPDQYLWACLNAAGVVMTSFIYILCHHPACYNAAHVSTKVRVAWCTLMYKKALRLHNSAFNHTTVGQILNLMSNDVSRLDEFFIIGCYMIVAPLQTIIGIYVCYLYIGNYSFIGFVILILFIPFNSFNGRLFQKIRTKTAHLGDRRIQIISEIIKGMRVIKMYAWEKHFSRLVSEARSNTNKSLLILYFLMNKIALSLASSPSFFTRLEMIKIRNATFLRAMNISIALVSGRIILFAMLVVYVIEGNTLNSDKVFVVMSIVNTIRHTMTWLFPNSIAIFSELLVSCKRIQTYLLLDEIEHQTLIYRRDRKPAMNENELAILIDQVDAVWTKKQEQPSLMKLSLGVKKGELIAVIGSVGSGKSTFLMALMNEIEIIKGSIDLKGRIAYASQEPWSFNGSIRSNILFGKPYSKSKYRSIIDVCSMKRDLELLPDGDRTLVGERGDSLSGGQRARLTLARALYNDADIYLLDDPLSAVDAEVAKSIFERCILSYLRSKTVILVTHQLQFIKKASKILILKEGKQLAFDSYNQIINSGIDLVTMLHKADPKESNNTDDSTMIAKAATIIDNNFDINNKSISNHNRNDMMRSDNGPERNNTTSIISNNTNNTSHNNINSFDINNNNTNNDLQHCNIDQLSHLNLNPKRFVEREESLNTMISVRSRTESINSRYSIGMHSLHSEIFDPIIDNNNDPTEPISLDKEEKGSGSISFQIYLEYVKAGSGVILIAAMLSSTFISQYLFHYTDIWLANWTNQEDYRAISDAPIVENVSNETMIRIRDESRNTIIYSALVVTQFLGMIIRSATFFTMCILASINLHNRIFFCLMRAPISFFDSVPTGRIMNRFTKDMGIIDEQLPLAAYDLNLITTQVIGVCIVVALSQWYMIFPALIMIILILIVRAAYIRTARDLKRYESMARSPIYNHMTATLSGLATIRSFEVPETFTDQYYRFQDDHTAIYVLCFASSRLLGLAMDLICIAYIACVAFFLMLSFEDIQSGTAGLAFSMALGLTSMTQWGVRQSAEVENQMTSVERIINYSNLEPEAPLTSEYKFPENWPQKANLVFDHVYLTYENQSAPVLKDLCFEIIGGEKVGIVGRTGAGKSSILSALFRMIETKGNILIDGVNTKDIGLHELRSRMSIIPQQPVAFIGSLRKNLDPFDECSDEEIWSALDKVELKTVVNDMIGKLDYQLSEGGGNLSVGQRQLICLARALLRKNKLLVLDEATANVDHRTDTLIQQTIRKNFQHCTVITIAHRLNTIIDSDRILVLDAGQVVQFDSPHNLLQDQNGIFYHLVQQTGPQMSKKLTMTATKTFEMKHH</sequence>
<keyword evidence="5" id="KW-0677">Repeat</keyword>
<reference evidence="14" key="2">
    <citation type="submission" date="2020-01" db="EMBL/GenBank/DDBJ databases">
        <authorList>
            <person name="Korhonen P.K.K."/>
            <person name="Guangxu M.G."/>
            <person name="Wang T.W."/>
            <person name="Stroehlein A.J.S."/>
            <person name="Young N.D."/>
            <person name="Ang C.-S.A."/>
            <person name="Fernando D.W.F."/>
            <person name="Lu H.L."/>
            <person name="Taylor S.T."/>
            <person name="Ehtesham M.E.M."/>
            <person name="Najaraj S.H.N."/>
            <person name="Harsha G.H.G."/>
            <person name="Madugundu A.M."/>
            <person name="Renuse S.R."/>
            <person name="Holt D.H."/>
            <person name="Pandey A.P."/>
            <person name="Papenfuss A.P."/>
            <person name="Gasser R.B.G."/>
            <person name="Fischer K.F."/>
        </authorList>
    </citation>
    <scope>NUCLEOTIDE SEQUENCE</scope>
    <source>
        <strain evidence="14">SSS_KF_BRIS2020</strain>
    </source>
</reference>
<dbReference type="FunFam" id="1.20.1560.10:FF:000014">
    <property type="entry name" value="Multidrug resistance-associated protein member 4"/>
    <property type="match status" value="1"/>
</dbReference>
<evidence type="ECO:0000313" key="14">
    <source>
        <dbReference type="EMBL" id="KAF7488904.1"/>
    </source>
</evidence>
<dbReference type="EnsemblMetazoa" id="SSS_8289s_mrna">
    <property type="protein sequence ID" value="KAF7488904.1"/>
    <property type="gene ID" value="SSS_8289"/>
</dbReference>
<dbReference type="CDD" id="cd03244">
    <property type="entry name" value="ABCC_MRP_domain2"/>
    <property type="match status" value="1"/>
</dbReference>
<dbReference type="Pfam" id="PF00664">
    <property type="entry name" value="ABC_membrane"/>
    <property type="match status" value="2"/>
</dbReference>
<feature type="compositionally biased region" description="Low complexity" evidence="10">
    <location>
        <begin position="727"/>
        <end position="748"/>
    </location>
</feature>
<dbReference type="SUPFAM" id="SSF90123">
    <property type="entry name" value="ABC transporter transmembrane region"/>
    <property type="match status" value="2"/>
</dbReference>
<evidence type="ECO:0000256" key="9">
    <source>
        <dbReference type="ARBA" id="ARBA00023136"/>
    </source>
</evidence>
<dbReference type="InterPro" id="IPR011527">
    <property type="entry name" value="ABC1_TM_dom"/>
</dbReference>
<dbReference type="FunFam" id="3.40.50.300:FF:000973">
    <property type="entry name" value="Multidrug resistance-associated protein 4"/>
    <property type="match status" value="1"/>
</dbReference>
<comment type="similarity">
    <text evidence="2">Belongs to the ABC transporter superfamily. ABCC family. Conjugate transporter (TC 3.A.1.208) subfamily.</text>
</comment>
<feature type="transmembrane region" description="Helical" evidence="11">
    <location>
        <begin position="318"/>
        <end position="338"/>
    </location>
</feature>
<feature type="transmembrane region" description="Helical" evidence="11">
    <location>
        <begin position="138"/>
        <end position="158"/>
    </location>
</feature>
<evidence type="ECO:0000256" key="8">
    <source>
        <dbReference type="ARBA" id="ARBA00022989"/>
    </source>
</evidence>
<evidence type="ECO:0000256" key="2">
    <source>
        <dbReference type="ARBA" id="ARBA00009726"/>
    </source>
</evidence>
<dbReference type="Pfam" id="PF00005">
    <property type="entry name" value="ABC_tran"/>
    <property type="match status" value="2"/>
</dbReference>
<feature type="transmembrane region" description="Helical" evidence="11">
    <location>
        <begin position="215"/>
        <end position="234"/>
    </location>
</feature>
<feature type="compositionally biased region" description="Basic and acidic residues" evidence="10">
    <location>
        <begin position="713"/>
        <end position="724"/>
    </location>
</feature>
<keyword evidence="8 11" id="KW-1133">Transmembrane helix</keyword>
<feature type="domain" description="ABC transmembrane type-1" evidence="13">
    <location>
        <begin position="850"/>
        <end position="1154"/>
    </location>
</feature>
<dbReference type="OrthoDB" id="6500128at2759"/>
<dbReference type="PROSITE" id="PS50929">
    <property type="entry name" value="ABC_TM1F"/>
    <property type="match status" value="2"/>
</dbReference>
<dbReference type="InterPro" id="IPR030240">
    <property type="entry name" value="ABCC4_TMD1"/>
</dbReference>
<dbReference type="InterPro" id="IPR003439">
    <property type="entry name" value="ABC_transporter-like_ATP-bd"/>
</dbReference>
<evidence type="ECO:0000256" key="10">
    <source>
        <dbReference type="SAM" id="MobiDB-lite"/>
    </source>
</evidence>
<comment type="subcellular location">
    <subcellularLocation>
        <location evidence="1">Membrane</location>
        <topology evidence="1">Multi-pass membrane protein</topology>
    </subcellularLocation>
</comment>
<name>A0A834R0T4_SARSC</name>
<evidence type="ECO:0000256" key="1">
    <source>
        <dbReference type="ARBA" id="ARBA00004141"/>
    </source>
</evidence>
<dbReference type="GO" id="GO:0140359">
    <property type="term" value="F:ABC-type transporter activity"/>
    <property type="evidence" value="ECO:0007669"/>
    <property type="project" value="InterPro"/>
</dbReference>
<feature type="transmembrane region" description="Helical" evidence="11">
    <location>
        <begin position="850"/>
        <end position="871"/>
    </location>
</feature>
<feature type="domain" description="ABC transporter" evidence="12">
    <location>
        <begin position="1190"/>
        <end position="1423"/>
    </location>
</feature>
<dbReference type="InterPro" id="IPR050173">
    <property type="entry name" value="ABC_transporter_C-like"/>
</dbReference>
<feature type="domain" description="ABC transmembrane type-1" evidence="13">
    <location>
        <begin position="118"/>
        <end position="337"/>
    </location>
</feature>
<dbReference type="FunFam" id="3.40.50.300:FF:000163">
    <property type="entry name" value="Multidrug resistance-associated protein member 4"/>
    <property type="match status" value="1"/>
</dbReference>
<feature type="domain" description="ABC transporter" evidence="12">
    <location>
        <begin position="455"/>
        <end position="676"/>
    </location>
</feature>
<dbReference type="GO" id="GO:0016020">
    <property type="term" value="C:membrane"/>
    <property type="evidence" value="ECO:0007669"/>
    <property type="project" value="UniProtKB-SubCell"/>
</dbReference>
<feature type="transmembrane region" description="Helical" evidence="11">
    <location>
        <begin position="1096"/>
        <end position="1120"/>
    </location>
</feature>
<dbReference type="InterPro" id="IPR036640">
    <property type="entry name" value="ABC1_TM_sf"/>
</dbReference>
<feature type="transmembrane region" description="Helical" evidence="11">
    <location>
        <begin position="92"/>
        <end position="118"/>
    </location>
</feature>
<dbReference type="PANTHER" id="PTHR24223">
    <property type="entry name" value="ATP-BINDING CASSETTE SUB-FAMILY C"/>
    <property type="match status" value="1"/>
</dbReference>
<evidence type="ECO:0000256" key="5">
    <source>
        <dbReference type="ARBA" id="ARBA00022737"/>
    </source>
</evidence>
<dbReference type="Gene3D" id="1.20.1560.10">
    <property type="entry name" value="ABC transporter type 1, transmembrane domain"/>
    <property type="match status" value="2"/>
</dbReference>
<dbReference type="CDD" id="cd18593">
    <property type="entry name" value="ABC_6TM_MRP4_D1_like"/>
    <property type="match status" value="1"/>
</dbReference>
<dbReference type="SMART" id="SM00382">
    <property type="entry name" value="AAA"/>
    <property type="match status" value="2"/>
</dbReference>
<feature type="region of interest" description="Disordered" evidence="10">
    <location>
        <begin position="711"/>
        <end position="748"/>
    </location>
</feature>
<dbReference type="PROSITE" id="PS50893">
    <property type="entry name" value="ABC_TRANSPORTER_2"/>
    <property type="match status" value="2"/>
</dbReference>